<dbReference type="Proteomes" id="UP000016933">
    <property type="component" value="Unassembled WGS sequence"/>
</dbReference>
<evidence type="ECO:0000313" key="2">
    <source>
        <dbReference type="EMBL" id="EME44331.1"/>
    </source>
</evidence>
<proteinExistence type="predicted"/>
<gene>
    <name evidence="2" type="ORF">DOTSEDRAFT_71984</name>
</gene>
<evidence type="ECO:0000256" key="1">
    <source>
        <dbReference type="SAM" id="MobiDB-lite"/>
    </source>
</evidence>
<sequence>MFHATAGSTSGRLHTPDQTANGLCRFKRREEIDLDLVRVESPSACHALNFAPISKHDATGRGESRCSVDLEIPSRSEKKRQLSTTM</sequence>
<protein>
    <submittedName>
        <fullName evidence="2">Uncharacterized protein</fullName>
    </submittedName>
</protein>
<evidence type="ECO:0000313" key="3">
    <source>
        <dbReference type="Proteomes" id="UP000016933"/>
    </source>
</evidence>
<reference evidence="2 3" key="2">
    <citation type="journal article" date="2012" name="PLoS Pathog.">
        <title>Diverse lifestyles and strategies of plant pathogenesis encoded in the genomes of eighteen Dothideomycetes fungi.</title>
        <authorList>
            <person name="Ohm R.A."/>
            <person name="Feau N."/>
            <person name="Henrissat B."/>
            <person name="Schoch C.L."/>
            <person name="Horwitz B.A."/>
            <person name="Barry K.W."/>
            <person name="Condon B.J."/>
            <person name="Copeland A.C."/>
            <person name="Dhillon B."/>
            <person name="Glaser F."/>
            <person name="Hesse C.N."/>
            <person name="Kosti I."/>
            <person name="LaButti K."/>
            <person name="Lindquist E.A."/>
            <person name="Lucas S."/>
            <person name="Salamov A.A."/>
            <person name="Bradshaw R.E."/>
            <person name="Ciuffetti L."/>
            <person name="Hamelin R.C."/>
            <person name="Kema G.H.J."/>
            <person name="Lawrence C."/>
            <person name="Scott J.A."/>
            <person name="Spatafora J.W."/>
            <person name="Turgeon B.G."/>
            <person name="de Wit P.J.G.M."/>
            <person name="Zhong S."/>
            <person name="Goodwin S.B."/>
            <person name="Grigoriev I.V."/>
        </authorList>
    </citation>
    <scope>NUCLEOTIDE SEQUENCE [LARGE SCALE GENOMIC DNA]</scope>
    <source>
        <strain evidence="3">NZE10 / CBS 128990</strain>
    </source>
</reference>
<dbReference type="EMBL" id="KB446539">
    <property type="protein sequence ID" value="EME44331.1"/>
    <property type="molecule type" value="Genomic_DNA"/>
</dbReference>
<feature type="compositionally biased region" description="Polar residues" evidence="1">
    <location>
        <begin position="1"/>
        <end position="21"/>
    </location>
</feature>
<name>N1PLV6_DOTSN</name>
<organism evidence="2 3">
    <name type="scientific">Dothistroma septosporum (strain NZE10 / CBS 128990)</name>
    <name type="common">Red band needle blight fungus</name>
    <name type="synonym">Mycosphaerella pini</name>
    <dbReference type="NCBI Taxonomy" id="675120"/>
    <lineage>
        <taxon>Eukaryota</taxon>
        <taxon>Fungi</taxon>
        <taxon>Dikarya</taxon>
        <taxon>Ascomycota</taxon>
        <taxon>Pezizomycotina</taxon>
        <taxon>Dothideomycetes</taxon>
        <taxon>Dothideomycetidae</taxon>
        <taxon>Mycosphaerellales</taxon>
        <taxon>Mycosphaerellaceae</taxon>
        <taxon>Dothistroma</taxon>
    </lineage>
</organism>
<keyword evidence="3" id="KW-1185">Reference proteome</keyword>
<feature type="region of interest" description="Disordered" evidence="1">
    <location>
        <begin position="1"/>
        <end position="22"/>
    </location>
</feature>
<dbReference type="HOGENOM" id="CLU_2497874_0_0_1"/>
<accession>N1PLV6</accession>
<reference evidence="3" key="1">
    <citation type="journal article" date="2012" name="PLoS Genet.">
        <title>The genomes of the fungal plant pathogens Cladosporium fulvum and Dothistroma septosporum reveal adaptation to different hosts and lifestyles but also signatures of common ancestry.</title>
        <authorList>
            <person name="de Wit P.J.G.M."/>
            <person name="van der Burgt A."/>
            <person name="Oekmen B."/>
            <person name="Stergiopoulos I."/>
            <person name="Abd-Elsalam K.A."/>
            <person name="Aerts A.L."/>
            <person name="Bahkali A.H."/>
            <person name="Beenen H.G."/>
            <person name="Chettri P."/>
            <person name="Cox M.P."/>
            <person name="Datema E."/>
            <person name="de Vries R.P."/>
            <person name="Dhillon B."/>
            <person name="Ganley A.R."/>
            <person name="Griffiths S.A."/>
            <person name="Guo Y."/>
            <person name="Hamelin R.C."/>
            <person name="Henrissat B."/>
            <person name="Kabir M.S."/>
            <person name="Jashni M.K."/>
            <person name="Kema G."/>
            <person name="Klaubauf S."/>
            <person name="Lapidus A."/>
            <person name="Levasseur A."/>
            <person name="Lindquist E."/>
            <person name="Mehrabi R."/>
            <person name="Ohm R.A."/>
            <person name="Owen T.J."/>
            <person name="Salamov A."/>
            <person name="Schwelm A."/>
            <person name="Schijlen E."/>
            <person name="Sun H."/>
            <person name="van den Burg H.A."/>
            <person name="van Ham R.C.H.J."/>
            <person name="Zhang S."/>
            <person name="Goodwin S.B."/>
            <person name="Grigoriev I.V."/>
            <person name="Collemare J."/>
            <person name="Bradshaw R.E."/>
        </authorList>
    </citation>
    <scope>NUCLEOTIDE SEQUENCE [LARGE SCALE GENOMIC DNA]</scope>
    <source>
        <strain evidence="3">NZE10 / CBS 128990</strain>
    </source>
</reference>
<dbReference type="AlphaFoldDB" id="N1PLV6"/>